<protein>
    <recommendedName>
        <fullName evidence="1">DUF6475 domain-containing protein</fullName>
    </recommendedName>
</protein>
<reference evidence="2 3" key="1">
    <citation type="submission" date="2016-11" db="EMBL/GenBank/DDBJ databases">
        <title>Comparative genomics of co-occurring bacteria in distinct bioleaching systems unravels niche-specific adaptation.</title>
        <authorList>
            <person name="Zhang X."/>
            <person name="Liu X."/>
            <person name="Yin H."/>
        </authorList>
    </citation>
    <scope>NUCLEOTIDE SEQUENCE [LARGE SCALE GENOMIC DNA]</scope>
    <source>
        <strain evidence="2 3">DX</strain>
    </source>
</reference>
<dbReference type="EMBL" id="MPOJ01000010">
    <property type="protein sequence ID" value="OOH72760.1"/>
    <property type="molecule type" value="Genomic_DNA"/>
</dbReference>
<dbReference type="Proteomes" id="UP000188586">
    <property type="component" value="Unassembled WGS sequence"/>
</dbReference>
<evidence type="ECO:0000313" key="3">
    <source>
        <dbReference type="Proteomes" id="UP000188586"/>
    </source>
</evidence>
<accession>A0A1V3SVR7</accession>
<comment type="caution">
    <text evidence="2">The sequence shown here is derived from an EMBL/GenBank/DDBJ whole genome shotgun (WGS) entry which is preliminary data.</text>
</comment>
<dbReference type="Pfam" id="PF20081">
    <property type="entry name" value="DUF6475"/>
    <property type="match status" value="1"/>
</dbReference>
<feature type="domain" description="DUF6475" evidence="1">
    <location>
        <begin position="95"/>
        <end position="178"/>
    </location>
</feature>
<gene>
    <name evidence="2" type="ORF">BOX24_05070</name>
</gene>
<dbReference type="RefSeq" id="WP_077303757.1">
    <property type="nucleotide sequence ID" value="NZ_JBPKCJ010000001.1"/>
</dbReference>
<evidence type="ECO:0000259" key="1">
    <source>
        <dbReference type="Pfam" id="PF20081"/>
    </source>
</evidence>
<sequence length="204" mass="23639">MSSMPNDLSRLIFHVADYYRESVSETVLGFWIRGLGKFSFEEISVAFERWMMANDRMPRISNIVEILDGTGEDRALAALLKVERAMEEHGGYATVVFDDPVIHATIQSLGGWLKACRQTDYDFTWWKKDFQERYRHFDQYGLPPEVPVRLVGIFDQSNLPLGEKPQKPVVIGNYEKAIEWVSKMEKTVSPSLKIREQFQKQLKS</sequence>
<dbReference type="InterPro" id="IPR045521">
    <property type="entry name" value="DUF6475"/>
</dbReference>
<name>A0A1V3SVR7_9BACT</name>
<dbReference type="AlphaFoldDB" id="A0A1V3SVR7"/>
<evidence type="ECO:0000313" key="2">
    <source>
        <dbReference type="EMBL" id="OOH72760.1"/>
    </source>
</evidence>
<proteinExistence type="predicted"/>
<organism evidence="2 3">
    <name type="scientific">Leptospirillum ferriphilum</name>
    <dbReference type="NCBI Taxonomy" id="178606"/>
    <lineage>
        <taxon>Bacteria</taxon>
        <taxon>Pseudomonadati</taxon>
        <taxon>Nitrospirota</taxon>
        <taxon>Nitrospiria</taxon>
        <taxon>Nitrospirales</taxon>
        <taxon>Nitrospiraceae</taxon>
        <taxon>Leptospirillum</taxon>
    </lineage>
</organism>